<evidence type="ECO:0000313" key="2">
    <source>
        <dbReference type="Proteomes" id="UP000198988"/>
    </source>
</evidence>
<proteinExistence type="predicted"/>
<name>A0A1H6LYZ0_9GAMM</name>
<reference evidence="2" key="1">
    <citation type="submission" date="2016-06" db="EMBL/GenBank/DDBJ databases">
        <authorList>
            <person name="Petersen J."/>
            <person name="Sayavedra L."/>
        </authorList>
    </citation>
    <scope>NUCLEOTIDE SEQUENCE [LARGE SCALE GENOMIC DNA]</scope>
    <source>
        <strain evidence="2">BazSymA</strain>
    </source>
</reference>
<evidence type="ECO:0000313" key="1">
    <source>
        <dbReference type="EMBL" id="SEH94101.1"/>
    </source>
</evidence>
<sequence>MFLNYQKIDNIAINNCYHYRGYRYGLFSNNIYEDYIVGLSQGVDLQKLRLEFVERILGMRSLNFFKTLHLNQTSEAINWDFPWAWGQAKDSYSALTNPDIICHTSTDGILASHINREFVWLENSYKSIKENGYSPEKYGYIRLLELKKGKERSYIVLDGNHRISALAALNYSHCNAIIINNVFLRHCLFFLWPGYVFRGYKKRKRKIFF</sequence>
<accession>A0A1H6LYZ0</accession>
<dbReference type="AlphaFoldDB" id="A0A1H6LYZ0"/>
<dbReference type="EMBL" id="CDSC02000346">
    <property type="protein sequence ID" value="SEH94101.1"/>
    <property type="molecule type" value="Genomic_DNA"/>
</dbReference>
<organism evidence="1 2">
    <name type="scientific">Bathymodiolus azoricus thioautotrophic gill symbiont</name>
    <dbReference type="NCBI Taxonomy" id="235205"/>
    <lineage>
        <taxon>Bacteria</taxon>
        <taxon>Pseudomonadati</taxon>
        <taxon>Pseudomonadota</taxon>
        <taxon>Gammaproteobacteria</taxon>
        <taxon>sulfur-oxidizing symbionts</taxon>
    </lineage>
</organism>
<gene>
    <name evidence="1" type="ORF">BAZSYMA_ACONTIG00080_6</name>
</gene>
<protein>
    <submittedName>
        <fullName evidence="1">Uncharacterized protein</fullName>
    </submittedName>
</protein>
<dbReference type="Proteomes" id="UP000198988">
    <property type="component" value="Unassembled WGS sequence"/>
</dbReference>
<dbReference type="RefSeq" id="WP_090717023.1">
    <property type="nucleotide sequence ID" value="NZ_CDSC02000346.1"/>
</dbReference>